<evidence type="ECO:0000256" key="4">
    <source>
        <dbReference type="ARBA" id="ARBA00011496"/>
    </source>
</evidence>
<dbReference type="GO" id="GO:0000105">
    <property type="term" value="P:L-histidine biosynthetic process"/>
    <property type="evidence" value="ECO:0007669"/>
    <property type="project" value="UniProtKB-UniRule"/>
</dbReference>
<evidence type="ECO:0000259" key="11">
    <source>
        <dbReference type="PROSITE" id="PS50862"/>
    </source>
</evidence>
<dbReference type="UniPathway" id="UPA00031">
    <property type="reaction ID" value="UER00006"/>
</dbReference>
<dbReference type="HAMAP" id="MF_00125">
    <property type="entry name" value="HisZ"/>
    <property type="match status" value="1"/>
</dbReference>
<dbReference type="PANTHER" id="PTHR43707">
    <property type="entry name" value="HISTIDYL-TRNA SYNTHETASE"/>
    <property type="match status" value="1"/>
</dbReference>
<dbReference type="Gene3D" id="3.30.930.10">
    <property type="entry name" value="Bira Bifunctional Protein, Domain 2"/>
    <property type="match status" value="1"/>
</dbReference>
<evidence type="ECO:0000256" key="10">
    <source>
        <dbReference type="PIRSR" id="PIRSR001549-1"/>
    </source>
</evidence>
<accession>A0A154W7C2</accession>
<dbReference type="PIRSF" id="PIRSF001549">
    <property type="entry name" value="His-tRNA_synth"/>
    <property type="match status" value="1"/>
</dbReference>
<comment type="similarity">
    <text evidence="3 9">Belongs to the class-II aminoacyl-tRNA synthetase family. HisZ subfamily.</text>
</comment>
<evidence type="ECO:0000256" key="5">
    <source>
        <dbReference type="ARBA" id="ARBA00011738"/>
    </source>
</evidence>
<dbReference type="InterPro" id="IPR004516">
    <property type="entry name" value="HisRS/HisZ"/>
</dbReference>
<dbReference type="RefSeq" id="WP_067554892.1">
    <property type="nucleotide sequence ID" value="NZ_LPXN01000098.1"/>
</dbReference>
<comment type="subunit">
    <text evidence="5">Homodimer.</text>
</comment>
<feature type="domain" description="Aminoacyl-transfer RNA synthetases class-II family profile" evidence="11">
    <location>
        <begin position="45"/>
        <end position="335"/>
    </location>
</feature>
<keyword evidence="12" id="KW-0328">Glycosyltransferase</keyword>
<evidence type="ECO:0000313" key="13">
    <source>
        <dbReference type="Proteomes" id="UP000076400"/>
    </source>
</evidence>
<evidence type="ECO:0000313" key="12">
    <source>
        <dbReference type="EMBL" id="KZD09429.1"/>
    </source>
</evidence>
<dbReference type="PANTHER" id="PTHR43707:SF1">
    <property type="entry name" value="HISTIDINE--TRNA LIGASE, MITOCHONDRIAL-RELATED"/>
    <property type="match status" value="1"/>
</dbReference>
<evidence type="ECO:0000256" key="6">
    <source>
        <dbReference type="ARBA" id="ARBA00020397"/>
    </source>
</evidence>
<dbReference type="GO" id="GO:0004821">
    <property type="term" value="F:histidine-tRNA ligase activity"/>
    <property type="evidence" value="ECO:0007669"/>
    <property type="project" value="TreeGrafter"/>
</dbReference>
<evidence type="ECO:0000256" key="7">
    <source>
        <dbReference type="ARBA" id="ARBA00022490"/>
    </source>
</evidence>
<evidence type="ECO:0000256" key="1">
    <source>
        <dbReference type="ARBA" id="ARBA00004496"/>
    </source>
</evidence>
<dbReference type="GO" id="GO:0006427">
    <property type="term" value="P:histidyl-tRNA aminoacylation"/>
    <property type="evidence" value="ECO:0007669"/>
    <property type="project" value="TreeGrafter"/>
</dbReference>
<feature type="binding site" evidence="10">
    <location>
        <position position="273"/>
    </location>
    <ligand>
        <name>L-histidine</name>
        <dbReference type="ChEBI" id="CHEBI:57595"/>
    </ligand>
</feature>
<dbReference type="EMBL" id="LPXN01000098">
    <property type="protein sequence ID" value="KZD09429.1"/>
    <property type="molecule type" value="Genomic_DNA"/>
</dbReference>
<dbReference type="InterPro" id="IPR045864">
    <property type="entry name" value="aa-tRNA-synth_II/BPL/LPL"/>
</dbReference>
<comment type="subcellular location">
    <subcellularLocation>
        <location evidence="1 9">Cytoplasm</location>
    </subcellularLocation>
</comment>
<keyword evidence="9" id="KW-0028">Amino-acid biosynthesis</keyword>
<comment type="function">
    <text evidence="8 9">Required for the first step of histidine biosynthesis. May allow the feedback regulation of ATP phosphoribosyltransferase activity by histidine.</text>
</comment>
<dbReference type="GO" id="GO:0016757">
    <property type="term" value="F:glycosyltransferase activity"/>
    <property type="evidence" value="ECO:0007669"/>
    <property type="project" value="UniProtKB-KW"/>
</dbReference>
<dbReference type="Pfam" id="PF13393">
    <property type="entry name" value="tRNA-synt_His"/>
    <property type="match status" value="1"/>
</dbReference>
<feature type="binding site" evidence="10">
    <location>
        <position position="119"/>
    </location>
    <ligand>
        <name>L-histidine</name>
        <dbReference type="ChEBI" id="CHEBI:57595"/>
    </ligand>
</feature>
<dbReference type="Proteomes" id="UP000076400">
    <property type="component" value="Unassembled WGS sequence"/>
</dbReference>
<feature type="binding site" evidence="10">
    <location>
        <begin position="89"/>
        <end position="91"/>
    </location>
    <ligand>
        <name>L-histidine</name>
        <dbReference type="ChEBI" id="CHEBI:57595"/>
    </ligand>
</feature>
<dbReference type="GO" id="GO:0005737">
    <property type="term" value="C:cytoplasm"/>
    <property type="evidence" value="ECO:0007669"/>
    <property type="project" value="UniProtKB-SubCell"/>
</dbReference>
<protein>
    <recommendedName>
        <fullName evidence="6 9">ATP phosphoribosyltransferase regulatory subunit</fullName>
    </recommendedName>
</protein>
<keyword evidence="12" id="KW-0808">Transferase</keyword>
<dbReference type="AlphaFoldDB" id="A0A154W7C2"/>
<dbReference type="PROSITE" id="PS50862">
    <property type="entry name" value="AA_TRNA_LIGASE_II"/>
    <property type="match status" value="1"/>
</dbReference>
<dbReference type="SUPFAM" id="SSF55681">
    <property type="entry name" value="Class II aaRS and biotin synthetases"/>
    <property type="match status" value="1"/>
</dbReference>
<reference evidence="12 13" key="1">
    <citation type="submission" date="2015-12" db="EMBL/GenBank/DDBJ databases">
        <title>Genome sequence of Oceanibaculum pacificum MCCC 1A02656.</title>
        <authorList>
            <person name="Lu L."/>
            <person name="Lai Q."/>
            <person name="Shao Z."/>
            <person name="Qian P."/>
        </authorList>
    </citation>
    <scope>NUCLEOTIDE SEQUENCE [LARGE SCALE GENOMIC DNA]</scope>
    <source>
        <strain evidence="12 13">MCCC 1A02656</strain>
    </source>
</reference>
<evidence type="ECO:0000256" key="8">
    <source>
        <dbReference type="ARBA" id="ARBA00025246"/>
    </source>
</evidence>
<comment type="miscellaneous">
    <text evidence="9">This function is generally fulfilled by the C-terminal part of HisG, which is missing in some bacteria such as this one.</text>
</comment>
<proteinExistence type="inferred from homology"/>
<evidence type="ECO:0000256" key="3">
    <source>
        <dbReference type="ARBA" id="ARBA00005539"/>
    </source>
</evidence>
<keyword evidence="13" id="KW-1185">Reference proteome</keyword>
<dbReference type="OrthoDB" id="9769617at2"/>
<dbReference type="InterPro" id="IPR004517">
    <property type="entry name" value="HisZ"/>
</dbReference>
<feature type="binding site" evidence="10">
    <location>
        <position position="137"/>
    </location>
    <ligand>
        <name>L-histidine</name>
        <dbReference type="ChEBI" id="CHEBI:57595"/>
    </ligand>
</feature>
<dbReference type="STRING" id="580166.AUP43_07360"/>
<feature type="binding site" evidence="10">
    <location>
        <position position="133"/>
    </location>
    <ligand>
        <name>L-histidine</name>
        <dbReference type="ChEBI" id="CHEBI:57595"/>
    </ligand>
</feature>
<sequence length="384" mass="40523">MTAHPAGEAGQRALLPNGLRDVLPPEAAQESLAIKTLLGCFGGYGYQPVKPPLVEFEASLLEGASPKMSTRIFRIMDPVSQRMMGVRADMTMQVARVATTRLAKAPRPLRLSYAGEVLRVLGSQLSPERQFAQVGAELIGSASAAADAEVAVLAAEALGAVGVKNLSLDLMVPPLVPAVLAAATLDPALFGPLRAALDRKDAAEVTALDGRVGETLARLLEASGPVARAFERLSAIDLPPAALQVLDRLRQVVELIKAAVPGLTITVDPVENRGFEYHTGISFSLFARGIRGELGRGGRYLAGAAQEPATGFTLYMDTVLRALPEAEAARTLFLPYGTARDAADRLRAEGWTTLAGLEPVADSAAEAKRLHCTHRLSGDQIVAL</sequence>
<comment type="pathway">
    <text evidence="2 9">Amino-acid biosynthesis; L-histidine biosynthesis; L-histidine from 5-phospho-alpha-D-ribose 1-diphosphate: step 1/9.</text>
</comment>
<keyword evidence="7 9" id="KW-0963">Cytoplasm</keyword>
<keyword evidence="9" id="KW-0368">Histidine biosynthesis</keyword>
<comment type="subunit">
    <text evidence="4 9">Heteromultimer composed of HisG and HisZ subunits.</text>
</comment>
<evidence type="ECO:0000256" key="9">
    <source>
        <dbReference type="HAMAP-Rule" id="MF_00125"/>
    </source>
</evidence>
<dbReference type="InterPro" id="IPR041715">
    <property type="entry name" value="HisRS-like_core"/>
</dbReference>
<comment type="caution">
    <text evidence="12">The sequence shown here is derived from an EMBL/GenBank/DDBJ whole genome shotgun (WGS) entry which is preliminary data.</text>
</comment>
<organism evidence="12 13">
    <name type="scientific">Oceanibaculum pacificum</name>
    <dbReference type="NCBI Taxonomy" id="580166"/>
    <lineage>
        <taxon>Bacteria</taxon>
        <taxon>Pseudomonadati</taxon>
        <taxon>Pseudomonadota</taxon>
        <taxon>Alphaproteobacteria</taxon>
        <taxon>Rhodospirillales</taxon>
        <taxon>Oceanibaculaceae</taxon>
        <taxon>Oceanibaculum</taxon>
    </lineage>
</organism>
<dbReference type="InterPro" id="IPR006195">
    <property type="entry name" value="aa-tRNA-synth_II"/>
</dbReference>
<gene>
    <name evidence="9" type="primary">hisZ</name>
    <name evidence="12" type="ORF">AUP43_07360</name>
</gene>
<name>A0A154W7C2_9PROT</name>
<evidence type="ECO:0000256" key="2">
    <source>
        <dbReference type="ARBA" id="ARBA00004667"/>
    </source>
</evidence>